<dbReference type="KEGG" id="xne:XNC1_2071"/>
<reference evidence="1 2" key="1">
    <citation type="journal article" date="2011" name="PLoS ONE">
        <title>The entomopathogenic bacterial endosymbionts xenorhabdus and photorhabdus: convergent lifestyles from divergent genomes.</title>
        <authorList>
            <person name="Chaston J.M."/>
            <person name="Suen G."/>
            <person name="Tucker S.L."/>
            <person name="Andersen A.W."/>
            <person name="Bhasin A."/>
            <person name="Bode E."/>
            <person name="Bode H.B."/>
            <person name="Brachmann A.O."/>
            <person name="Cowles C.E."/>
            <person name="Cowles K.N."/>
            <person name="Darby C."/>
            <person name="de Leon L."/>
            <person name="Drace K."/>
            <person name="Du Z."/>
            <person name="Givaudan A."/>
            <person name="Herbert Tran E.E."/>
            <person name="Jewell K.A."/>
            <person name="Knack J.J."/>
            <person name="Krasomil-Osterfeld K.C."/>
            <person name="Kukor R."/>
            <person name="Lanois A."/>
            <person name="Latreille P."/>
            <person name="Leimgruber N.K."/>
            <person name="Lipke C.M."/>
            <person name="Liu R."/>
            <person name="Lu X."/>
            <person name="Martens E.C."/>
            <person name="Marri P.R."/>
            <person name="Medigue C."/>
            <person name="Menard M.L."/>
            <person name="Miller N.M."/>
            <person name="Morales-Soto N."/>
            <person name="Norton S."/>
            <person name="Ogier J.C."/>
            <person name="Orchard S.S."/>
            <person name="Park D."/>
            <person name="Park Y."/>
            <person name="Qurollo B.A."/>
            <person name="Sugar D.R."/>
            <person name="Richards G.R."/>
            <person name="Rouy Z."/>
            <person name="Slominski B."/>
            <person name="Slominski K."/>
            <person name="Snyder H."/>
            <person name="Tjaden B.C."/>
            <person name="van der Hoeven R."/>
            <person name="Welch R.D."/>
            <person name="Wheeler C."/>
            <person name="Xiang B."/>
            <person name="Barbazuk B."/>
            <person name="Gaudriault S."/>
            <person name="Goodner B."/>
            <person name="Slater S.C."/>
            <person name="Forst S."/>
            <person name="Goldman B.S."/>
            <person name="Goodrich-Blair H."/>
        </authorList>
    </citation>
    <scope>NUCLEOTIDE SEQUENCE [LARGE SCALE GENOMIC DNA]</scope>
    <source>
        <strain evidence="2">ATCC 19061 / DSM 3370 / CCUG 14189 / LMG 1036 / NCIMB 9965 / AN6</strain>
    </source>
</reference>
<keyword evidence="2" id="KW-1185">Reference proteome</keyword>
<dbReference type="EMBL" id="FN667742">
    <property type="protein sequence ID" value="CBJ90131.1"/>
    <property type="molecule type" value="Genomic_DNA"/>
</dbReference>
<gene>
    <name evidence="1" type="ordered locus">XNC1_2071</name>
</gene>
<organism evidence="1 2">
    <name type="scientific">Xenorhabdus nematophila (strain ATCC 19061 / DSM 3370 / CCUG 14189 / LMG 1036 / NCIMB 9965 / AN6)</name>
    <dbReference type="NCBI Taxonomy" id="406817"/>
    <lineage>
        <taxon>Bacteria</taxon>
        <taxon>Pseudomonadati</taxon>
        <taxon>Pseudomonadota</taxon>
        <taxon>Gammaproteobacteria</taxon>
        <taxon>Enterobacterales</taxon>
        <taxon>Morganellaceae</taxon>
        <taxon>Xenorhabdus</taxon>
    </lineage>
</organism>
<name>D3VEL9_XENNA</name>
<evidence type="ECO:0000313" key="1">
    <source>
        <dbReference type="EMBL" id="CBJ90131.1"/>
    </source>
</evidence>
<protein>
    <submittedName>
        <fullName evidence="1">Uncharacterized protein</fullName>
    </submittedName>
</protein>
<dbReference type="HOGENOM" id="CLU_2290601_0_0_6"/>
<proteinExistence type="predicted"/>
<sequence length="101" mass="12250">MRSSITTPSKLRKISMTMFLLFFSQQKIYQGSHLKFLAGFYFIPVYFNDVAWLDKLYYHHATIWNSLGVLSFRIKIDWIKLIYFSLFLDKQWQFVPPILHY</sequence>
<accession>D3VEL9</accession>
<dbReference type="Proteomes" id="UP000008075">
    <property type="component" value="Chromosome"/>
</dbReference>
<dbReference type="AlphaFoldDB" id="D3VEL9"/>
<evidence type="ECO:0000313" key="2">
    <source>
        <dbReference type="Proteomes" id="UP000008075"/>
    </source>
</evidence>